<dbReference type="AlphaFoldDB" id="A0AAV0SYN1"/>
<name>A0AAV0SYN1_9STRA</name>
<evidence type="ECO:0000259" key="1">
    <source>
        <dbReference type="Pfam" id="PF10441"/>
    </source>
</evidence>
<sequence length="76" mass="8773">MEFKSRTLVRIHKKEHDILAVRFQQKLRPGVFALLDVCSPYEKETAFRGAGLQPANSLLKTLDTNYKLTHRYVGKV</sequence>
<protein>
    <recommendedName>
        <fullName evidence="1">Nucleolar 27S pre-rRNA processing Urb2/Npa2 C-terminal domain-containing protein</fullName>
    </recommendedName>
</protein>
<feature type="domain" description="Nucleolar 27S pre-rRNA processing Urb2/Npa2 C-terminal" evidence="1">
    <location>
        <begin position="24"/>
        <end position="75"/>
    </location>
</feature>
<dbReference type="Pfam" id="PF10441">
    <property type="entry name" value="Urb2"/>
    <property type="match status" value="1"/>
</dbReference>
<evidence type="ECO:0000313" key="3">
    <source>
        <dbReference type="Proteomes" id="UP001162029"/>
    </source>
</evidence>
<gene>
    <name evidence="2" type="ORF">PDE001_LOCUS559</name>
</gene>
<accession>A0AAV0SYN1</accession>
<reference evidence="2" key="1">
    <citation type="submission" date="2022-12" db="EMBL/GenBank/DDBJ databases">
        <authorList>
            <person name="Webb A."/>
        </authorList>
    </citation>
    <scope>NUCLEOTIDE SEQUENCE</scope>
    <source>
        <strain evidence="2">Pd1</strain>
    </source>
</reference>
<dbReference type="Proteomes" id="UP001162029">
    <property type="component" value="Unassembled WGS sequence"/>
</dbReference>
<organism evidence="2 3">
    <name type="scientific">Peronospora destructor</name>
    <dbReference type="NCBI Taxonomy" id="86335"/>
    <lineage>
        <taxon>Eukaryota</taxon>
        <taxon>Sar</taxon>
        <taxon>Stramenopiles</taxon>
        <taxon>Oomycota</taxon>
        <taxon>Peronosporomycetes</taxon>
        <taxon>Peronosporales</taxon>
        <taxon>Peronosporaceae</taxon>
        <taxon>Peronospora</taxon>
    </lineage>
</organism>
<proteinExistence type="predicted"/>
<comment type="caution">
    <text evidence="2">The sequence shown here is derived from an EMBL/GenBank/DDBJ whole genome shotgun (WGS) entry which is preliminary data.</text>
</comment>
<dbReference type="InterPro" id="IPR018849">
    <property type="entry name" value="Urb2/Npa2_C"/>
</dbReference>
<dbReference type="EMBL" id="CANTFM010000092">
    <property type="protein sequence ID" value="CAI5711085.1"/>
    <property type="molecule type" value="Genomic_DNA"/>
</dbReference>
<evidence type="ECO:0000313" key="2">
    <source>
        <dbReference type="EMBL" id="CAI5711085.1"/>
    </source>
</evidence>
<keyword evidence="3" id="KW-1185">Reference proteome</keyword>